<evidence type="ECO:0000256" key="4">
    <source>
        <dbReference type="ARBA" id="ARBA00023125"/>
    </source>
</evidence>
<evidence type="ECO:0000256" key="7">
    <source>
        <dbReference type="PROSITE-ProRule" id="PRU00042"/>
    </source>
</evidence>
<proteinExistence type="predicted"/>
<feature type="domain" description="C2H2-type" evidence="9">
    <location>
        <begin position="11"/>
        <end position="38"/>
    </location>
</feature>
<dbReference type="CDD" id="cd00067">
    <property type="entry name" value="GAL4"/>
    <property type="match status" value="1"/>
</dbReference>
<evidence type="ECO:0000313" key="10">
    <source>
        <dbReference type="EMBL" id="KAH8688686.1"/>
    </source>
</evidence>
<dbReference type="SUPFAM" id="SSF57701">
    <property type="entry name" value="Zn2/Cys6 DNA-binding domain"/>
    <property type="match status" value="1"/>
</dbReference>
<keyword evidence="2" id="KW-0862">Zinc</keyword>
<dbReference type="PROSITE" id="PS50157">
    <property type="entry name" value="ZINC_FINGER_C2H2_2"/>
    <property type="match status" value="1"/>
</dbReference>
<dbReference type="Gene3D" id="4.10.240.10">
    <property type="entry name" value="Zn(2)-C6 fungal-type DNA-binding domain"/>
    <property type="match status" value="1"/>
</dbReference>
<evidence type="ECO:0000256" key="5">
    <source>
        <dbReference type="ARBA" id="ARBA00023163"/>
    </source>
</evidence>
<keyword evidence="5" id="KW-0804">Transcription</keyword>
<dbReference type="InterPro" id="IPR036864">
    <property type="entry name" value="Zn2-C6_fun-type_DNA-bd_sf"/>
</dbReference>
<evidence type="ECO:0000256" key="1">
    <source>
        <dbReference type="ARBA" id="ARBA00022723"/>
    </source>
</evidence>
<dbReference type="SMART" id="SM00066">
    <property type="entry name" value="GAL4"/>
    <property type="match status" value="1"/>
</dbReference>
<keyword evidence="4" id="KW-0238">DNA-binding</keyword>
<dbReference type="GO" id="GO:0000981">
    <property type="term" value="F:DNA-binding transcription factor activity, RNA polymerase II-specific"/>
    <property type="evidence" value="ECO:0007669"/>
    <property type="project" value="InterPro"/>
</dbReference>
<dbReference type="InterPro" id="IPR001138">
    <property type="entry name" value="Zn2Cys6_DnaBD"/>
</dbReference>
<comment type="caution">
    <text evidence="10">The sequence shown here is derived from an EMBL/GenBank/DDBJ whole genome shotgun (WGS) entry which is preliminary data.</text>
</comment>
<gene>
    <name evidence="10" type="ORF">BGW36DRAFT_392035</name>
</gene>
<dbReference type="GO" id="GO:0008270">
    <property type="term" value="F:zinc ion binding"/>
    <property type="evidence" value="ECO:0007669"/>
    <property type="project" value="UniProtKB-KW"/>
</dbReference>
<dbReference type="Proteomes" id="UP001201262">
    <property type="component" value="Unassembled WGS sequence"/>
</dbReference>
<sequence>MAEITDHSSAFKCSICRKSFEQESSCKRHIRRCRRKQPTPPRQKSCSHCVSDKTRCDLRQPSCSRCSEKKLGCRYPSSISTDRSAGIAPEHWDAVSSDVLESWTYPPILDGGQTIIDNSLTAFEETSLVSLGASFPSTTSSLGMSEIYGSSYQLQAPHSLSPLPLSSETTTLSAPSSQMLIYCPWRQRDSGCVPIAASKPLLELTLVGGGDKLSAIRSRWINPLFKPPNRTVSVNEASARFMTQVLKCYPKMMARDGTLPPMIHRLQTTSRTIPTPLVDCLAWTKMWEHRTGNLDAMLLNAMQGEVERLYKNYRSYEQVDLLAALQASLMYSIMIYLDSNTMAKYGTQLVLGKLQEMAYRLLATTEFPRADISSKVPDRELWAIASAAQRTVLAIYVFDCVVCFLNRIPVYSCDELDFIPAPVCRRLWEAREYETWREEYGNWFKVWKGREVLMGELLIQHTESYASKRVEEWLSEADEFGMLIFTGSLLSVNSK</sequence>
<dbReference type="InterPro" id="IPR013087">
    <property type="entry name" value="Znf_C2H2_type"/>
</dbReference>
<evidence type="ECO:0000259" key="8">
    <source>
        <dbReference type="PROSITE" id="PS50048"/>
    </source>
</evidence>
<evidence type="ECO:0000313" key="11">
    <source>
        <dbReference type="Proteomes" id="UP001201262"/>
    </source>
</evidence>
<dbReference type="PROSITE" id="PS50048">
    <property type="entry name" value="ZN2_CY6_FUNGAL_2"/>
    <property type="match status" value="1"/>
</dbReference>
<dbReference type="GO" id="GO:0003677">
    <property type="term" value="F:DNA binding"/>
    <property type="evidence" value="ECO:0007669"/>
    <property type="project" value="UniProtKB-KW"/>
</dbReference>
<organism evidence="10 11">
    <name type="scientific">Talaromyces proteolyticus</name>
    <dbReference type="NCBI Taxonomy" id="1131652"/>
    <lineage>
        <taxon>Eukaryota</taxon>
        <taxon>Fungi</taxon>
        <taxon>Dikarya</taxon>
        <taxon>Ascomycota</taxon>
        <taxon>Pezizomycotina</taxon>
        <taxon>Eurotiomycetes</taxon>
        <taxon>Eurotiomycetidae</taxon>
        <taxon>Eurotiales</taxon>
        <taxon>Trichocomaceae</taxon>
        <taxon>Talaromyces</taxon>
        <taxon>Talaromyces sect. Bacilispori</taxon>
    </lineage>
</organism>
<dbReference type="RefSeq" id="XP_046065158.1">
    <property type="nucleotide sequence ID" value="XM_046217646.1"/>
</dbReference>
<evidence type="ECO:0000256" key="6">
    <source>
        <dbReference type="ARBA" id="ARBA00023242"/>
    </source>
</evidence>
<dbReference type="AlphaFoldDB" id="A0AAD4KD00"/>
<dbReference type="EMBL" id="JAJTJA010000017">
    <property type="protein sequence ID" value="KAH8688686.1"/>
    <property type="molecule type" value="Genomic_DNA"/>
</dbReference>
<evidence type="ECO:0000256" key="3">
    <source>
        <dbReference type="ARBA" id="ARBA00023015"/>
    </source>
</evidence>
<dbReference type="PANTHER" id="PTHR47660">
    <property type="entry name" value="TRANSCRIPTION FACTOR WITH C2H2 AND ZN(2)-CYS(6) DNA BINDING DOMAIN (EUROFUNG)-RELATED-RELATED"/>
    <property type="match status" value="1"/>
</dbReference>
<evidence type="ECO:0008006" key="12">
    <source>
        <dbReference type="Google" id="ProtNLM"/>
    </source>
</evidence>
<feature type="domain" description="Zn(2)-C6 fungal-type" evidence="8">
    <location>
        <begin position="45"/>
        <end position="75"/>
    </location>
</feature>
<reference evidence="10" key="1">
    <citation type="submission" date="2021-12" db="EMBL/GenBank/DDBJ databases">
        <title>Convergent genome expansion in fungi linked to evolution of root-endophyte symbiosis.</title>
        <authorList>
            <consortium name="DOE Joint Genome Institute"/>
            <person name="Ke Y.-H."/>
            <person name="Bonito G."/>
            <person name="Liao H.-L."/>
            <person name="Looney B."/>
            <person name="Rojas-Flechas A."/>
            <person name="Nash J."/>
            <person name="Hameed K."/>
            <person name="Schadt C."/>
            <person name="Martin F."/>
            <person name="Crous P.W."/>
            <person name="Miettinen O."/>
            <person name="Magnuson J.K."/>
            <person name="Labbe J."/>
            <person name="Jacobson D."/>
            <person name="Doktycz M.J."/>
            <person name="Veneault-Fourrey C."/>
            <person name="Kuo A."/>
            <person name="Mondo S."/>
            <person name="Calhoun S."/>
            <person name="Riley R."/>
            <person name="Ohm R."/>
            <person name="LaButti K."/>
            <person name="Andreopoulos B."/>
            <person name="Pangilinan J."/>
            <person name="Nolan M."/>
            <person name="Tritt A."/>
            <person name="Clum A."/>
            <person name="Lipzen A."/>
            <person name="Daum C."/>
            <person name="Barry K."/>
            <person name="Grigoriev I.V."/>
            <person name="Vilgalys R."/>
        </authorList>
    </citation>
    <scope>NUCLEOTIDE SEQUENCE</scope>
    <source>
        <strain evidence="10">PMI_201</strain>
    </source>
</reference>
<dbReference type="GeneID" id="70247933"/>
<evidence type="ECO:0000259" key="9">
    <source>
        <dbReference type="PROSITE" id="PS50157"/>
    </source>
</evidence>
<evidence type="ECO:0000256" key="2">
    <source>
        <dbReference type="ARBA" id="ARBA00022833"/>
    </source>
</evidence>
<keyword evidence="6" id="KW-0539">Nucleus</keyword>
<dbReference type="Pfam" id="PF00172">
    <property type="entry name" value="Zn_clus"/>
    <property type="match status" value="1"/>
</dbReference>
<dbReference type="PANTHER" id="PTHR47660:SF3">
    <property type="entry name" value="FINGER DOMAIN PROTEIN, PUTATIVE (AFU_ORTHOLOGUE AFUA_4G03310)-RELATED"/>
    <property type="match status" value="1"/>
</dbReference>
<keyword evidence="1" id="KW-0479">Metal-binding</keyword>
<keyword evidence="7" id="KW-0863">Zinc-finger</keyword>
<keyword evidence="11" id="KW-1185">Reference proteome</keyword>
<keyword evidence="3" id="KW-0805">Transcription regulation</keyword>
<protein>
    <recommendedName>
        <fullName evidence="12">Zn(2)-C6 fungal-type domain-containing protein</fullName>
    </recommendedName>
</protein>
<accession>A0AAD4KD00</accession>
<name>A0AAD4KD00_9EURO</name>